<accession>A0A445E146</accession>
<evidence type="ECO:0000313" key="2">
    <source>
        <dbReference type="Proteomes" id="UP000289738"/>
    </source>
</evidence>
<comment type="caution">
    <text evidence="1">The sequence shown here is derived from an EMBL/GenBank/DDBJ whole genome shotgun (WGS) entry which is preliminary data.</text>
</comment>
<dbReference type="EMBL" id="SDMP01000003">
    <property type="protein sequence ID" value="RYR69202.1"/>
    <property type="molecule type" value="Genomic_DNA"/>
</dbReference>
<name>A0A445E146_ARAHY</name>
<evidence type="ECO:0000313" key="1">
    <source>
        <dbReference type="EMBL" id="RYR69202.1"/>
    </source>
</evidence>
<dbReference type="InterPro" id="IPR038765">
    <property type="entry name" value="Papain-like_cys_pep_sf"/>
</dbReference>
<dbReference type="AlphaFoldDB" id="A0A445E146"/>
<gene>
    <name evidence="1" type="ORF">Ahy_A03g015739</name>
</gene>
<protein>
    <recommendedName>
        <fullName evidence="3">Ubiquitin-like protease family profile domain-containing protein</fullName>
    </recommendedName>
</protein>
<proteinExistence type="predicted"/>
<sequence length="337" mass="38562">MMARTASYVPREFSLPSFNFGFTDSSQEEIQTQEGEGPKTTILIEELDKLVKKIAKSGEKTALDFAKGKSPPIEKQTVGQIFDKFKTSARSNLMSAEMKEKCYPWATRIRTYGDESTNEYDPVCTLNAQKPLMLSGVHFTSLKATSYIEADIVTAMCLILNQENIKRFQDEIYYLPPNIVVRCNNMVIGNHASGEFLQPKSKKPFMVEDYPMFIPFLDLKKLASHPYGYVISRVRIYAGGTSQEKRSFDCAVYVMKWLEIIQSQNVKKGKYEWDNWTQAEVDHFRVEFTSRILFHEMNCDRDTAIRGSEAMRLSKPSAALLSPYCQVDSYDIYSDSD</sequence>
<evidence type="ECO:0008006" key="3">
    <source>
        <dbReference type="Google" id="ProtNLM"/>
    </source>
</evidence>
<dbReference type="SUPFAM" id="SSF54001">
    <property type="entry name" value="Cysteine proteinases"/>
    <property type="match status" value="1"/>
</dbReference>
<organism evidence="1 2">
    <name type="scientific">Arachis hypogaea</name>
    <name type="common">Peanut</name>
    <dbReference type="NCBI Taxonomy" id="3818"/>
    <lineage>
        <taxon>Eukaryota</taxon>
        <taxon>Viridiplantae</taxon>
        <taxon>Streptophyta</taxon>
        <taxon>Embryophyta</taxon>
        <taxon>Tracheophyta</taxon>
        <taxon>Spermatophyta</taxon>
        <taxon>Magnoliopsida</taxon>
        <taxon>eudicotyledons</taxon>
        <taxon>Gunneridae</taxon>
        <taxon>Pentapetalae</taxon>
        <taxon>rosids</taxon>
        <taxon>fabids</taxon>
        <taxon>Fabales</taxon>
        <taxon>Fabaceae</taxon>
        <taxon>Papilionoideae</taxon>
        <taxon>50 kb inversion clade</taxon>
        <taxon>dalbergioids sensu lato</taxon>
        <taxon>Dalbergieae</taxon>
        <taxon>Pterocarpus clade</taxon>
        <taxon>Arachis</taxon>
    </lineage>
</organism>
<reference evidence="1 2" key="1">
    <citation type="submission" date="2019-01" db="EMBL/GenBank/DDBJ databases">
        <title>Sequencing of cultivated peanut Arachis hypogaea provides insights into genome evolution and oil improvement.</title>
        <authorList>
            <person name="Chen X."/>
        </authorList>
    </citation>
    <scope>NUCLEOTIDE SEQUENCE [LARGE SCALE GENOMIC DNA]</scope>
    <source>
        <strain evidence="2">cv. Fuhuasheng</strain>
        <tissue evidence="1">Leaves</tissue>
    </source>
</reference>
<keyword evidence="2" id="KW-1185">Reference proteome</keyword>
<dbReference type="Proteomes" id="UP000289738">
    <property type="component" value="Chromosome A03"/>
</dbReference>